<keyword evidence="9 12" id="KW-0406">Ion transport</keyword>
<keyword evidence="4" id="KW-0633">Potassium transport</keyword>
<dbReference type="EMBL" id="DS268421">
    <property type="protein sequence ID" value="EFO88623.1"/>
    <property type="molecule type" value="Genomic_DNA"/>
</dbReference>
<keyword evidence="5 12" id="KW-0812">Transmembrane</keyword>
<evidence type="ECO:0000256" key="8">
    <source>
        <dbReference type="ARBA" id="ARBA00022989"/>
    </source>
</evidence>
<dbReference type="PRINTS" id="PR01095">
    <property type="entry name" value="TASKCHANNEL"/>
</dbReference>
<keyword evidence="11 12" id="KW-0407">Ion channel</keyword>
<keyword evidence="8 14" id="KW-1133">Transmembrane helix</keyword>
<evidence type="ECO:0000256" key="6">
    <source>
        <dbReference type="ARBA" id="ARBA00022826"/>
    </source>
</evidence>
<dbReference type="FunCoup" id="E3M1Y3">
    <property type="interactions" value="149"/>
</dbReference>
<name>E3M1Y3_CAERE</name>
<reference evidence="16" key="1">
    <citation type="submission" date="2007-07" db="EMBL/GenBank/DDBJ databases">
        <title>PCAP assembly of the Caenorhabditis remanei genome.</title>
        <authorList>
            <consortium name="The Caenorhabditis remanei Sequencing Consortium"/>
            <person name="Wilson R.K."/>
        </authorList>
    </citation>
    <scope>NUCLEOTIDE SEQUENCE [LARGE SCALE GENOMIC DNA]</scope>
    <source>
        <strain evidence="16">PB4641</strain>
    </source>
</reference>
<dbReference type="GO" id="GO:0022841">
    <property type="term" value="F:potassium ion leak channel activity"/>
    <property type="evidence" value="ECO:0007669"/>
    <property type="project" value="TreeGrafter"/>
</dbReference>
<feature type="transmembrane region" description="Helical" evidence="14">
    <location>
        <begin position="64"/>
        <end position="83"/>
    </location>
</feature>
<dbReference type="HOGENOM" id="CLU_022504_4_1_1"/>
<evidence type="ECO:0000256" key="4">
    <source>
        <dbReference type="ARBA" id="ARBA00022538"/>
    </source>
</evidence>
<dbReference type="Proteomes" id="UP000008281">
    <property type="component" value="Unassembled WGS sequence"/>
</dbReference>
<evidence type="ECO:0000313" key="17">
    <source>
        <dbReference type="Proteomes" id="UP000008281"/>
    </source>
</evidence>
<protein>
    <submittedName>
        <fullName evidence="16">CRE-SUP-9 protein</fullName>
    </submittedName>
</protein>
<dbReference type="InterPro" id="IPR003092">
    <property type="entry name" value="2pore_dom_K_chnl_TASK"/>
</dbReference>
<dbReference type="OMA" id="LSEANYC"/>
<dbReference type="InterPro" id="IPR013099">
    <property type="entry name" value="K_chnl_dom"/>
</dbReference>
<feature type="region of interest" description="Disordered" evidence="13">
    <location>
        <begin position="372"/>
        <end position="394"/>
    </location>
</feature>
<evidence type="ECO:0000256" key="2">
    <source>
        <dbReference type="ARBA" id="ARBA00006666"/>
    </source>
</evidence>
<organism evidence="17">
    <name type="scientific">Caenorhabditis remanei</name>
    <name type="common">Caenorhabditis vulgaris</name>
    <dbReference type="NCBI Taxonomy" id="31234"/>
    <lineage>
        <taxon>Eukaryota</taxon>
        <taxon>Metazoa</taxon>
        <taxon>Ecdysozoa</taxon>
        <taxon>Nematoda</taxon>
        <taxon>Chromadorea</taxon>
        <taxon>Rhabditida</taxon>
        <taxon>Rhabditina</taxon>
        <taxon>Rhabditomorpha</taxon>
        <taxon>Rhabditoidea</taxon>
        <taxon>Rhabditidae</taxon>
        <taxon>Peloderinae</taxon>
        <taxon>Caenorhabditis</taxon>
    </lineage>
</organism>
<evidence type="ECO:0000256" key="9">
    <source>
        <dbReference type="ARBA" id="ARBA00023065"/>
    </source>
</evidence>
<feature type="transmembrane region" description="Helical" evidence="14">
    <location>
        <begin position="220"/>
        <end position="239"/>
    </location>
</feature>
<dbReference type="InParanoid" id="E3M1Y3"/>
<dbReference type="eggNOG" id="KOG4404">
    <property type="taxonomic scope" value="Eukaryota"/>
</dbReference>
<proteinExistence type="inferred from homology"/>
<feature type="transmembrane region" description="Helical" evidence="14">
    <location>
        <begin position="31"/>
        <end position="52"/>
    </location>
</feature>
<accession>E3M1Y3</accession>
<dbReference type="SUPFAM" id="SSF81324">
    <property type="entry name" value="Voltage-gated potassium channels"/>
    <property type="match status" value="2"/>
</dbReference>
<evidence type="ECO:0000256" key="3">
    <source>
        <dbReference type="ARBA" id="ARBA00022448"/>
    </source>
</evidence>
<comment type="similarity">
    <text evidence="2 12">Belongs to the two pore domain potassium channel (TC 1.A.1.8) family.</text>
</comment>
<dbReference type="Pfam" id="PF07885">
    <property type="entry name" value="Ion_trans_2"/>
    <property type="match status" value="2"/>
</dbReference>
<dbReference type="GO" id="GO:0005886">
    <property type="term" value="C:plasma membrane"/>
    <property type="evidence" value="ECO:0007669"/>
    <property type="project" value="TreeGrafter"/>
</dbReference>
<keyword evidence="7" id="KW-0630">Potassium</keyword>
<evidence type="ECO:0000256" key="7">
    <source>
        <dbReference type="ARBA" id="ARBA00022958"/>
    </source>
</evidence>
<dbReference type="STRING" id="31234.E3M1Y3"/>
<gene>
    <name evidence="16" type="primary">Cre-sup-9</name>
    <name evidence="16" type="ORF">CRE_06395</name>
</gene>
<feature type="transmembrane region" description="Helical" evidence="14">
    <location>
        <begin position="170"/>
        <end position="190"/>
    </location>
</feature>
<dbReference type="OrthoDB" id="297496at2759"/>
<evidence type="ECO:0000256" key="5">
    <source>
        <dbReference type="ARBA" id="ARBA00022692"/>
    </source>
</evidence>
<dbReference type="PANTHER" id="PTHR11003:SF291">
    <property type="entry name" value="IP11374P"/>
    <property type="match status" value="1"/>
</dbReference>
<keyword evidence="6" id="KW-0631">Potassium channel</keyword>
<dbReference type="AlphaFoldDB" id="E3M1Y3"/>
<keyword evidence="17" id="KW-1185">Reference proteome</keyword>
<feature type="domain" description="Potassium channel" evidence="15">
    <location>
        <begin position="126"/>
        <end position="194"/>
    </location>
</feature>
<dbReference type="Gene3D" id="1.10.287.70">
    <property type="match status" value="1"/>
</dbReference>
<dbReference type="FunFam" id="1.10.287.70:FF:000090">
    <property type="entry name" value="two pore potassium channel protein sup-9"/>
    <property type="match status" value="1"/>
</dbReference>
<feature type="domain" description="Potassium channel" evidence="15">
    <location>
        <begin position="230"/>
        <end position="304"/>
    </location>
</feature>
<keyword evidence="10 14" id="KW-0472">Membrane</keyword>
<feature type="transmembrane region" description="Helical" evidence="14">
    <location>
        <begin position="251"/>
        <end position="269"/>
    </location>
</feature>
<evidence type="ECO:0000256" key="11">
    <source>
        <dbReference type="ARBA" id="ARBA00023303"/>
    </source>
</evidence>
<evidence type="ECO:0000313" key="16">
    <source>
        <dbReference type="EMBL" id="EFO88623.1"/>
    </source>
</evidence>
<dbReference type="GO" id="GO:0015271">
    <property type="term" value="F:outward rectifier potassium channel activity"/>
    <property type="evidence" value="ECO:0007669"/>
    <property type="project" value="TreeGrafter"/>
</dbReference>
<comment type="subcellular location">
    <subcellularLocation>
        <location evidence="1">Membrane</location>
        <topology evidence="1">Multi-pass membrane protein</topology>
    </subcellularLocation>
</comment>
<evidence type="ECO:0000256" key="1">
    <source>
        <dbReference type="ARBA" id="ARBA00004141"/>
    </source>
</evidence>
<evidence type="ECO:0000256" key="12">
    <source>
        <dbReference type="RuleBase" id="RU003857"/>
    </source>
</evidence>
<dbReference type="PANTHER" id="PTHR11003">
    <property type="entry name" value="POTASSIUM CHANNEL, SUBFAMILY K"/>
    <property type="match status" value="1"/>
</dbReference>
<dbReference type="InterPro" id="IPR003280">
    <property type="entry name" value="2pore_dom_K_chnl"/>
</dbReference>
<evidence type="ECO:0000256" key="13">
    <source>
        <dbReference type="SAM" id="MobiDB-lite"/>
    </source>
</evidence>
<evidence type="ECO:0000256" key="14">
    <source>
        <dbReference type="SAM" id="Phobius"/>
    </source>
</evidence>
<evidence type="ECO:0000256" key="10">
    <source>
        <dbReference type="ARBA" id="ARBA00023136"/>
    </source>
</evidence>
<dbReference type="PRINTS" id="PR01333">
    <property type="entry name" value="2POREKCHANEL"/>
</dbReference>
<feature type="transmembrane region" description="Helical" evidence="14">
    <location>
        <begin position="281"/>
        <end position="308"/>
    </location>
</feature>
<keyword evidence="3 12" id="KW-0813">Transport</keyword>
<dbReference type="GO" id="GO:0030322">
    <property type="term" value="P:stabilization of membrane potential"/>
    <property type="evidence" value="ECO:0007669"/>
    <property type="project" value="TreeGrafter"/>
</dbReference>
<evidence type="ECO:0000259" key="15">
    <source>
        <dbReference type="Pfam" id="PF07885"/>
    </source>
</evidence>
<sequence length="394" mass="44654">MGYTCFHHQPFFLSASVGARVEIFCDAIVEFYFYDIAYLLSYLNSFFCFQYLRKMKRQNIRTLSLIVCTLTYLLVGAAVFDALETENEILQVRIEKVILRKLVQRVREKLKTKYNMSNADYEILEATIVKSVPHKAGYQWKFSGAFYFATTVITTIGYGHSTPMTDAGKVFCMLYALAGIPLGLIMFQSIGERMNTFAAKLLRFIRRAAGKQPIVTSSDLIIFCTGWGGLLIFGGAFMFSSYENWTYFDAVYYCFVTLTTIGFGDYVALQKRGSLQTQPEYVFFSLVFILFGLTVISAAMNLLVLRFLTMNTEDERRDEQEAILAAQGLVRVGDPSCDDDFGRLPLSDNVSLASCSCYQLPDEKLRHRHRKNNTEHAHGGPPTFAGMSTARPKF</sequence>
<feature type="transmembrane region" description="Helical" evidence="14">
    <location>
        <begin position="140"/>
        <end position="158"/>
    </location>
</feature>